<dbReference type="EMBL" id="GBXM01105296">
    <property type="protein sequence ID" value="JAH03281.1"/>
    <property type="molecule type" value="Transcribed_RNA"/>
</dbReference>
<evidence type="ECO:0000313" key="1">
    <source>
        <dbReference type="EMBL" id="JAH03281.1"/>
    </source>
</evidence>
<name>A0A0E9PF98_ANGAN</name>
<reference evidence="1" key="2">
    <citation type="journal article" date="2015" name="Fish Shellfish Immunol.">
        <title>Early steps in the European eel (Anguilla anguilla)-Vibrio vulnificus interaction in the gills: Role of the RtxA13 toxin.</title>
        <authorList>
            <person name="Callol A."/>
            <person name="Pajuelo D."/>
            <person name="Ebbesson L."/>
            <person name="Teles M."/>
            <person name="MacKenzie S."/>
            <person name="Amaro C."/>
        </authorList>
    </citation>
    <scope>NUCLEOTIDE SEQUENCE</scope>
</reference>
<protein>
    <submittedName>
        <fullName evidence="1">Uncharacterized protein</fullName>
    </submittedName>
</protein>
<organism evidence="1">
    <name type="scientific">Anguilla anguilla</name>
    <name type="common">European freshwater eel</name>
    <name type="synonym">Muraena anguilla</name>
    <dbReference type="NCBI Taxonomy" id="7936"/>
    <lineage>
        <taxon>Eukaryota</taxon>
        <taxon>Metazoa</taxon>
        <taxon>Chordata</taxon>
        <taxon>Craniata</taxon>
        <taxon>Vertebrata</taxon>
        <taxon>Euteleostomi</taxon>
        <taxon>Actinopterygii</taxon>
        <taxon>Neopterygii</taxon>
        <taxon>Teleostei</taxon>
        <taxon>Anguilliformes</taxon>
        <taxon>Anguillidae</taxon>
        <taxon>Anguilla</taxon>
    </lineage>
</organism>
<sequence length="41" mass="4475">MIILIPAALNTAQTETVSTGSSHRILQQIQTNRTAELVLIQ</sequence>
<accession>A0A0E9PF98</accession>
<dbReference type="AlphaFoldDB" id="A0A0E9PF98"/>
<reference evidence="1" key="1">
    <citation type="submission" date="2014-11" db="EMBL/GenBank/DDBJ databases">
        <authorList>
            <person name="Amaro Gonzalez C."/>
        </authorList>
    </citation>
    <scope>NUCLEOTIDE SEQUENCE</scope>
</reference>
<proteinExistence type="predicted"/>